<keyword evidence="4" id="KW-0732">Signal</keyword>
<dbReference type="SUPFAM" id="SSF53850">
    <property type="entry name" value="Periplasmic binding protein-like II"/>
    <property type="match status" value="1"/>
</dbReference>
<keyword evidence="5" id="KW-0653">Protein transport</keyword>
<feature type="domain" description="Solute-binding protein family 5" evidence="7">
    <location>
        <begin position="90"/>
        <end position="476"/>
    </location>
</feature>
<dbReference type="Gene3D" id="3.10.105.10">
    <property type="entry name" value="Dipeptide-binding Protein, Domain 3"/>
    <property type="match status" value="1"/>
</dbReference>
<keyword evidence="9" id="KW-1185">Reference proteome</keyword>
<evidence type="ECO:0000256" key="6">
    <source>
        <dbReference type="SAM" id="MobiDB-lite"/>
    </source>
</evidence>
<dbReference type="FunFam" id="3.10.105.10:FF:000001">
    <property type="entry name" value="Oligopeptide ABC transporter, oligopeptide-binding protein"/>
    <property type="match status" value="1"/>
</dbReference>
<comment type="similarity">
    <text evidence="2">Belongs to the bacterial solute-binding protein 5 family.</text>
</comment>
<dbReference type="RefSeq" id="WP_082624465.1">
    <property type="nucleotide sequence ID" value="NZ_AYZM01000079.1"/>
</dbReference>
<dbReference type="Pfam" id="PF00496">
    <property type="entry name" value="SBP_bac_5"/>
    <property type="match status" value="1"/>
</dbReference>
<proteinExistence type="inferred from homology"/>
<feature type="compositionally biased region" description="Polar residues" evidence="6">
    <location>
        <begin position="350"/>
        <end position="361"/>
    </location>
</feature>
<dbReference type="InterPro" id="IPR000914">
    <property type="entry name" value="SBP_5_dom"/>
</dbReference>
<name>A0A0R2FKQ6_9LACO</name>
<evidence type="ECO:0000256" key="1">
    <source>
        <dbReference type="ARBA" id="ARBA00004196"/>
    </source>
</evidence>
<dbReference type="Proteomes" id="UP000051442">
    <property type="component" value="Unassembled WGS sequence"/>
</dbReference>
<evidence type="ECO:0000256" key="3">
    <source>
        <dbReference type="ARBA" id="ARBA00022448"/>
    </source>
</evidence>
<protein>
    <submittedName>
        <fullName evidence="8">Oligopeptide ABC superfamily ATP binding cassette transporter substrate binding protein</fullName>
    </submittedName>
</protein>
<accession>A0A0R2FKQ6</accession>
<comment type="caution">
    <text evidence="8">The sequence shown here is derived from an EMBL/GenBank/DDBJ whole genome shotgun (WGS) entry which is preliminary data.</text>
</comment>
<dbReference type="CDD" id="cd08504">
    <property type="entry name" value="PBP2_OppA"/>
    <property type="match status" value="1"/>
</dbReference>
<evidence type="ECO:0000313" key="9">
    <source>
        <dbReference type="Proteomes" id="UP000051442"/>
    </source>
</evidence>
<evidence type="ECO:0000313" key="8">
    <source>
        <dbReference type="EMBL" id="KRN24941.1"/>
    </source>
</evidence>
<keyword evidence="3" id="KW-0813">Transport</keyword>
<dbReference type="EMBL" id="AYZM01000079">
    <property type="protein sequence ID" value="KRN24941.1"/>
    <property type="molecule type" value="Genomic_DNA"/>
</dbReference>
<dbReference type="PANTHER" id="PTHR30290">
    <property type="entry name" value="PERIPLASMIC BINDING COMPONENT OF ABC TRANSPORTER"/>
    <property type="match status" value="1"/>
</dbReference>
<dbReference type="PATRIC" id="fig|1423804.4.peg.446"/>
<organism evidence="8 9">
    <name type="scientific">Secundilactobacillus similis DSM 23365 = JCM 2765</name>
    <dbReference type="NCBI Taxonomy" id="1423804"/>
    <lineage>
        <taxon>Bacteria</taxon>
        <taxon>Bacillati</taxon>
        <taxon>Bacillota</taxon>
        <taxon>Bacilli</taxon>
        <taxon>Lactobacillales</taxon>
        <taxon>Lactobacillaceae</taxon>
        <taxon>Secundilactobacillus</taxon>
    </lineage>
</organism>
<gene>
    <name evidence="8" type="ORF">FD14_GL000409</name>
</gene>
<evidence type="ECO:0000256" key="4">
    <source>
        <dbReference type="ARBA" id="ARBA00022729"/>
    </source>
</evidence>
<dbReference type="STRING" id="1423804.FD14_GL000409"/>
<dbReference type="Gene3D" id="3.40.190.10">
    <property type="entry name" value="Periplasmic binding protein-like II"/>
    <property type="match status" value="1"/>
</dbReference>
<evidence type="ECO:0000256" key="5">
    <source>
        <dbReference type="ARBA" id="ARBA00022856"/>
    </source>
</evidence>
<dbReference type="GO" id="GO:0030288">
    <property type="term" value="C:outer membrane-bounded periplasmic space"/>
    <property type="evidence" value="ECO:0007669"/>
    <property type="project" value="UniProtKB-ARBA"/>
</dbReference>
<comment type="subcellular location">
    <subcellularLocation>
        <location evidence="1">Cell envelope</location>
    </subcellularLocation>
</comment>
<dbReference type="InterPro" id="IPR030678">
    <property type="entry name" value="Peptide/Ni-bd"/>
</dbReference>
<dbReference type="AlphaFoldDB" id="A0A0R2FKQ6"/>
<evidence type="ECO:0000259" key="7">
    <source>
        <dbReference type="Pfam" id="PF00496"/>
    </source>
</evidence>
<dbReference type="GO" id="GO:1904680">
    <property type="term" value="F:peptide transmembrane transporter activity"/>
    <property type="evidence" value="ECO:0007669"/>
    <property type="project" value="TreeGrafter"/>
</dbReference>
<keyword evidence="5" id="KW-0571">Peptide transport</keyword>
<feature type="region of interest" description="Disordered" evidence="6">
    <location>
        <begin position="350"/>
        <end position="373"/>
    </location>
</feature>
<dbReference type="Gene3D" id="3.90.76.10">
    <property type="entry name" value="Dipeptide-binding Protein, Domain 1"/>
    <property type="match status" value="1"/>
</dbReference>
<dbReference type="GO" id="GO:0015833">
    <property type="term" value="P:peptide transport"/>
    <property type="evidence" value="ECO:0007669"/>
    <property type="project" value="UniProtKB-KW"/>
</dbReference>
<dbReference type="OrthoDB" id="403896at2"/>
<dbReference type="FunFam" id="3.90.76.10:FF:000001">
    <property type="entry name" value="Oligopeptide ABC transporter substrate-binding protein"/>
    <property type="match status" value="1"/>
</dbReference>
<dbReference type="PANTHER" id="PTHR30290:SF10">
    <property type="entry name" value="PERIPLASMIC OLIGOPEPTIDE-BINDING PROTEIN-RELATED"/>
    <property type="match status" value="1"/>
</dbReference>
<reference evidence="8 9" key="1">
    <citation type="journal article" date="2015" name="Genome Announc.">
        <title>Expanding the biotechnology potential of lactobacilli through comparative genomics of 213 strains and associated genera.</title>
        <authorList>
            <person name="Sun Z."/>
            <person name="Harris H.M."/>
            <person name="McCann A."/>
            <person name="Guo C."/>
            <person name="Argimon S."/>
            <person name="Zhang W."/>
            <person name="Yang X."/>
            <person name="Jeffery I.B."/>
            <person name="Cooney J.C."/>
            <person name="Kagawa T.F."/>
            <person name="Liu W."/>
            <person name="Song Y."/>
            <person name="Salvetti E."/>
            <person name="Wrobel A."/>
            <person name="Rasinkangas P."/>
            <person name="Parkhill J."/>
            <person name="Rea M.C."/>
            <person name="O'Sullivan O."/>
            <person name="Ritari J."/>
            <person name="Douillard F.P."/>
            <person name="Paul Ross R."/>
            <person name="Yang R."/>
            <person name="Briner A.E."/>
            <person name="Felis G.E."/>
            <person name="de Vos W.M."/>
            <person name="Barrangou R."/>
            <person name="Klaenhammer T.R."/>
            <person name="Caufield P.W."/>
            <person name="Cui Y."/>
            <person name="Zhang H."/>
            <person name="O'Toole P.W."/>
        </authorList>
    </citation>
    <scope>NUCLEOTIDE SEQUENCE [LARGE SCALE GENOMIC DNA]</scope>
    <source>
        <strain evidence="8 9">DSM 23365</strain>
    </source>
</reference>
<dbReference type="InterPro" id="IPR039424">
    <property type="entry name" value="SBP_5"/>
</dbReference>
<dbReference type="PIRSF" id="PIRSF002741">
    <property type="entry name" value="MppA"/>
    <property type="match status" value="1"/>
</dbReference>
<evidence type="ECO:0000256" key="2">
    <source>
        <dbReference type="ARBA" id="ARBA00005695"/>
    </source>
</evidence>
<sequence>MKTTQWLNESGGIILKQFRGLIAGTTVLIAGLVLAGCGKSSTQSSKQSISLMQTSDLTSLDNTNQATMPEFNTLTNISEGLYRLNDKDQPVAAMATQVEKPTNNGTKYTFHIRKTAKWSNGDPVTAADFEYSWKRSLNPANNPVYTYVFSGIKNADAIIAGKKSYKTLGIKATAKRTLTITLDHPMAYFNKLVAMPVFMPQDKTFVQKVGVKKYGTNAANTVSNGAFKISGWTGTNSSYKLVKNNYYWDKKAIKLDQINYQTVKDANTAHNLFTSGKLDDVTISGVTAKNLQGNKNLKRVPKAWTYYLQLNQRNGQPLANQKLREALSLVINKRQLVNQVLADGSTAASSFVSPGTATDPTTGKDFSAETSTSTARNVTRAKQLWAQGLKEAGISGTVKLSIIGDDQDVTRNVAQFVQSQVQENLKGAKVDINNLPDKGFQDRKTTGKFAMSQWYWLADFADPINYLGILTSGNAMNPGHYSDKVYDSYVDKAKSATTTAAYWSNLRHAEARLQSQAGIIPLYYVKESHLVNDKLTGVAYHMAGFADYTRASK</sequence>
<dbReference type="GO" id="GO:0043190">
    <property type="term" value="C:ATP-binding cassette (ABC) transporter complex"/>
    <property type="evidence" value="ECO:0007669"/>
    <property type="project" value="InterPro"/>
</dbReference>